<dbReference type="Proteomes" id="UP000824164">
    <property type="component" value="Unassembled WGS sequence"/>
</dbReference>
<proteinExistence type="predicted"/>
<dbReference type="SUPFAM" id="SSF55729">
    <property type="entry name" value="Acyl-CoA N-acyltransferases (Nat)"/>
    <property type="match status" value="1"/>
</dbReference>
<sequence length="135" mass="15684">MAAFDFQVRVGAENMIFEDVVHLIHQTYWAKDRPKETIRRTLEHSLCFGVFCGENQIGFCRIVTDWSTLYYVADVIVDEKYRHKGAAKKMMEAVVSHPALAPLRGMLITRDAQKLYEQVGFEIYPVHFMERVGKK</sequence>
<evidence type="ECO:0000259" key="1">
    <source>
        <dbReference type="PROSITE" id="PS51186"/>
    </source>
</evidence>
<dbReference type="InterPro" id="IPR000182">
    <property type="entry name" value="GNAT_dom"/>
</dbReference>
<evidence type="ECO:0000313" key="2">
    <source>
        <dbReference type="EMBL" id="HIU03801.1"/>
    </source>
</evidence>
<dbReference type="PROSITE" id="PS51186">
    <property type="entry name" value="GNAT"/>
    <property type="match status" value="1"/>
</dbReference>
<dbReference type="Gene3D" id="3.40.630.30">
    <property type="match status" value="1"/>
</dbReference>
<reference evidence="2" key="1">
    <citation type="submission" date="2020-10" db="EMBL/GenBank/DDBJ databases">
        <authorList>
            <person name="Gilroy R."/>
        </authorList>
    </citation>
    <scope>NUCLEOTIDE SEQUENCE</scope>
    <source>
        <strain evidence="2">CHK187-14744</strain>
    </source>
</reference>
<dbReference type="GO" id="GO:0016747">
    <property type="term" value="F:acyltransferase activity, transferring groups other than amino-acyl groups"/>
    <property type="evidence" value="ECO:0007669"/>
    <property type="project" value="InterPro"/>
</dbReference>
<dbReference type="AlphaFoldDB" id="A0A9D1KX11"/>
<comment type="caution">
    <text evidence="2">The sequence shown here is derived from an EMBL/GenBank/DDBJ whole genome shotgun (WGS) entry which is preliminary data.</text>
</comment>
<dbReference type="CDD" id="cd04301">
    <property type="entry name" value="NAT_SF"/>
    <property type="match status" value="1"/>
</dbReference>
<reference evidence="2" key="2">
    <citation type="journal article" date="2021" name="PeerJ">
        <title>Extensive microbial diversity within the chicken gut microbiome revealed by metagenomics and culture.</title>
        <authorList>
            <person name="Gilroy R."/>
            <person name="Ravi A."/>
            <person name="Getino M."/>
            <person name="Pursley I."/>
            <person name="Horton D.L."/>
            <person name="Alikhan N.F."/>
            <person name="Baker D."/>
            <person name="Gharbi K."/>
            <person name="Hall N."/>
            <person name="Watson M."/>
            <person name="Adriaenssens E.M."/>
            <person name="Foster-Nyarko E."/>
            <person name="Jarju S."/>
            <person name="Secka A."/>
            <person name="Antonio M."/>
            <person name="Oren A."/>
            <person name="Chaudhuri R.R."/>
            <person name="La Ragione R."/>
            <person name="Hildebrand F."/>
            <person name="Pallen M.J."/>
        </authorList>
    </citation>
    <scope>NUCLEOTIDE SEQUENCE</scope>
    <source>
        <strain evidence="2">CHK187-14744</strain>
    </source>
</reference>
<protein>
    <submittedName>
        <fullName evidence="2">GNAT family N-acetyltransferase</fullName>
    </submittedName>
</protein>
<dbReference type="Pfam" id="PF13508">
    <property type="entry name" value="Acetyltransf_7"/>
    <property type="match status" value="1"/>
</dbReference>
<name>A0A9D1KX11_9FIRM</name>
<accession>A0A9D1KX11</accession>
<dbReference type="InterPro" id="IPR053144">
    <property type="entry name" value="Acetyltransferase_Butenolide"/>
</dbReference>
<gene>
    <name evidence="2" type="ORF">IAB63_11175</name>
</gene>
<dbReference type="PANTHER" id="PTHR43233">
    <property type="entry name" value="FAMILY N-ACETYLTRANSFERASE, PUTATIVE (AFU_ORTHOLOGUE AFUA_6G03350)-RELATED"/>
    <property type="match status" value="1"/>
</dbReference>
<dbReference type="InterPro" id="IPR016181">
    <property type="entry name" value="Acyl_CoA_acyltransferase"/>
</dbReference>
<evidence type="ECO:0000313" key="3">
    <source>
        <dbReference type="Proteomes" id="UP000824164"/>
    </source>
</evidence>
<feature type="domain" description="N-acetyltransferase" evidence="1">
    <location>
        <begin position="6"/>
        <end position="135"/>
    </location>
</feature>
<dbReference type="PANTHER" id="PTHR43233:SF1">
    <property type="entry name" value="FAMILY N-ACETYLTRANSFERASE, PUTATIVE (AFU_ORTHOLOGUE AFUA_6G03350)-RELATED"/>
    <property type="match status" value="1"/>
</dbReference>
<dbReference type="EMBL" id="DVLT01000073">
    <property type="protein sequence ID" value="HIU03801.1"/>
    <property type="molecule type" value="Genomic_DNA"/>
</dbReference>
<organism evidence="2 3">
    <name type="scientific">Candidatus Onthocola gallistercoris</name>
    <dbReference type="NCBI Taxonomy" id="2840876"/>
    <lineage>
        <taxon>Bacteria</taxon>
        <taxon>Bacillati</taxon>
        <taxon>Bacillota</taxon>
        <taxon>Bacilli</taxon>
        <taxon>Candidatus Onthocola</taxon>
    </lineage>
</organism>